<dbReference type="AlphaFoldDB" id="A0A6M3L8D8"/>
<protein>
    <submittedName>
        <fullName evidence="3">Uncharacterized protein</fullName>
    </submittedName>
</protein>
<keyword evidence="1" id="KW-0175">Coiled coil</keyword>
<evidence type="ECO:0000313" key="3">
    <source>
        <dbReference type="EMBL" id="QJA89475.1"/>
    </source>
</evidence>
<dbReference type="EMBL" id="MT142847">
    <property type="protein sequence ID" value="QJA89475.1"/>
    <property type="molecule type" value="Genomic_DNA"/>
</dbReference>
<feature type="compositionally biased region" description="Polar residues" evidence="2">
    <location>
        <begin position="457"/>
        <end position="471"/>
    </location>
</feature>
<proteinExistence type="predicted"/>
<evidence type="ECO:0000256" key="1">
    <source>
        <dbReference type="SAM" id="Coils"/>
    </source>
</evidence>
<name>A0A6M3L8D8_9ZZZZ</name>
<gene>
    <name evidence="3" type="ORF">MM415B02550_0012</name>
</gene>
<organism evidence="3">
    <name type="scientific">viral metagenome</name>
    <dbReference type="NCBI Taxonomy" id="1070528"/>
    <lineage>
        <taxon>unclassified sequences</taxon>
        <taxon>metagenomes</taxon>
        <taxon>organismal metagenomes</taxon>
    </lineage>
</organism>
<accession>A0A6M3L8D8</accession>
<reference evidence="3" key="1">
    <citation type="submission" date="2020-03" db="EMBL/GenBank/DDBJ databases">
        <title>The deep terrestrial virosphere.</title>
        <authorList>
            <person name="Holmfeldt K."/>
            <person name="Nilsson E."/>
            <person name="Simone D."/>
            <person name="Lopez-Fernandez M."/>
            <person name="Wu X."/>
            <person name="de Brujin I."/>
            <person name="Lundin D."/>
            <person name="Andersson A."/>
            <person name="Bertilsson S."/>
            <person name="Dopson M."/>
        </authorList>
    </citation>
    <scope>NUCLEOTIDE SEQUENCE</scope>
    <source>
        <strain evidence="3">MM415B02550</strain>
    </source>
</reference>
<sequence length="471" mass="51377">MPTDPRTQTALSVQERAVAEFRDNAPLTFRIASVADELPEYGSKERDIALGNFWPTEPLLAGAVYSMVAKVAALDFRLRGPSRLVKKYKELLLAADFGVGNGWCNFISKVVQDLLTQDNGAFIELLRPEGASPSTAVHGVAHIDSQRCERTGNPLEPVRYRPHKGEPRVLKWYEALPLSDMPSPREEHYGRGLCAISRIMRAAQTIRDISIYKRQKLAGKRTPALLFASGISRDYLKMCIDQAVEDQLSAGQSLYTSPILIASMDSTVPIGAQMVELAGLPDGYDEDSSMKWYVTNLALAFGTDYTEFSPLPGGNLGSATQATEMAARARGKGPGVMLQQLEFAIGYWVLPRGVEFQFASTDATAEAQRVELASMRAKERATRIQSGEITPEQALELAIGEGDAPPGFASTEHEDRIDLVVRELAATEQRVASLQTQLKALTLTLPSKELPLGNPDSLPTSETVEPSTHSG</sequence>
<evidence type="ECO:0000256" key="2">
    <source>
        <dbReference type="SAM" id="MobiDB-lite"/>
    </source>
</evidence>
<feature type="region of interest" description="Disordered" evidence="2">
    <location>
        <begin position="447"/>
        <end position="471"/>
    </location>
</feature>
<feature type="coiled-coil region" evidence="1">
    <location>
        <begin position="417"/>
        <end position="444"/>
    </location>
</feature>